<dbReference type="InterPro" id="IPR002828">
    <property type="entry name" value="SurE-like_Pase/nucleotidase"/>
</dbReference>
<comment type="caution">
    <text evidence="8">The sequence shown here is derived from an EMBL/GenBank/DDBJ whole genome shotgun (WGS) entry which is preliminary data.</text>
</comment>
<evidence type="ECO:0000313" key="7">
    <source>
        <dbReference type="EMBL" id="PLW13362.1"/>
    </source>
</evidence>
<dbReference type="InterPro" id="IPR036523">
    <property type="entry name" value="SurE-like_sf"/>
</dbReference>
<proteinExistence type="inferred from homology"/>
<organism evidence="8 9">
    <name type="scientific">Puccinia coronata f. sp. avenae</name>
    <dbReference type="NCBI Taxonomy" id="200324"/>
    <lineage>
        <taxon>Eukaryota</taxon>
        <taxon>Fungi</taxon>
        <taxon>Dikarya</taxon>
        <taxon>Basidiomycota</taxon>
        <taxon>Pucciniomycotina</taxon>
        <taxon>Pucciniomycetes</taxon>
        <taxon>Pucciniales</taxon>
        <taxon>Pucciniaceae</taxon>
        <taxon>Puccinia</taxon>
    </lineage>
</organism>
<dbReference type="GO" id="GO:0046872">
    <property type="term" value="F:metal ion binding"/>
    <property type="evidence" value="ECO:0007669"/>
    <property type="project" value="UniProtKB-KW"/>
</dbReference>
<protein>
    <recommendedName>
        <fullName evidence="6">Survival protein SurE-like phosphatase/nucleotidase domain-containing protein</fullName>
    </recommendedName>
</protein>
<evidence type="ECO:0000313" key="8">
    <source>
        <dbReference type="EMBL" id="PLW44439.1"/>
    </source>
</evidence>
<dbReference type="OrthoDB" id="4018688at2759"/>
<evidence type="ECO:0000256" key="1">
    <source>
        <dbReference type="ARBA" id="ARBA00011062"/>
    </source>
</evidence>
<sequence>MGWRTWPEYMLLFSSLPIAGSIPSSIAQTLRASSSIKILQGNDDGWAECNIRTLYKVLKQRGHQTVISAPVRNKSGSGSSSKDWNKPLTKPGEYDSVDAGAPGVGHDPLDTQIWYVNAFPADGIRFGLGTLIPQLYDGKPDLIITGPNVGKNTELQDWFSGTLGAAAYGSKQGVPAIAISADDGNRHGYQDIRDDDSSEVYADATPVLTATAELLRTTTSYSRPCLVPIITPASITTAHPTFFPAQMILLKQKTPPKNEAFLRKGLSL</sequence>
<dbReference type="Gene3D" id="3.40.1210.10">
    <property type="entry name" value="Survival protein SurE-like phosphatase/nucleotidase"/>
    <property type="match status" value="1"/>
</dbReference>
<dbReference type="PANTHER" id="PTHR30457:SF0">
    <property type="entry name" value="PHOSPHATASE, PUTATIVE (AFU_ORTHOLOGUE AFUA_4G01070)-RELATED"/>
    <property type="match status" value="1"/>
</dbReference>
<feature type="chain" id="PRO_5015083953" description="Survival protein SurE-like phosphatase/nucleotidase domain-containing protein" evidence="5">
    <location>
        <begin position="22"/>
        <end position="268"/>
    </location>
</feature>
<dbReference type="InterPro" id="IPR030048">
    <property type="entry name" value="SurE"/>
</dbReference>
<evidence type="ECO:0000256" key="2">
    <source>
        <dbReference type="ARBA" id="ARBA00022723"/>
    </source>
</evidence>
<dbReference type="Pfam" id="PF01975">
    <property type="entry name" value="SurE"/>
    <property type="match status" value="1"/>
</dbReference>
<evidence type="ECO:0000259" key="6">
    <source>
        <dbReference type="Pfam" id="PF01975"/>
    </source>
</evidence>
<keyword evidence="3" id="KW-0378">Hydrolase</keyword>
<keyword evidence="5" id="KW-0732">Signal</keyword>
<dbReference type="PANTHER" id="PTHR30457">
    <property type="entry name" value="5'-NUCLEOTIDASE SURE"/>
    <property type="match status" value="1"/>
</dbReference>
<dbReference type="SUPFAM" id="SSF64167">
    <property type="entry name" value="SurE-like"/>
    <property type="match status" value="1"/>
</dbReference>
<feature type="domain" description="Survival protein SurE-like phosphatase/nucleotidase" evidence="6">
    <location>
        <begin position="38"/>
        <end position="193"/>
    </location>
</feature>
<evidence type="ECO:0000313" key="9">
    <source>
        <dbReference type="Proteomes" id="UP000235388"/>
    </source>
</evidence>
<evidence type="ECO:0000256" key="3">
    <source>
        <dbReference type="ARBA" id="ARBA00022801"/>
    </source>
</evidence>
<accession>A0A2N5V348</accession>
<dbReference type="AlphaFoldDB" id="A0A2N5V348"/>
<keyword evidence="9" id="KW-1185">Reference proteome</keyword>
<dbReference type="Proteomes" id="UP000235388">
    <property type="component" value="Unassembled WGS sequence"/>
</dbReference>
<name>A0A2N5V348_9BASI</name>
<feature type="region of interest" description="Disordered" evidence="4">
    <location>
        <begin position="70"/>
        <end position="95"/>
    </location>
</feature>
<feature type="signal peptide" evidence="5">
    <location>
        <begin position="1"/>
        <end position="21"/>
    </location>
</feature>
<dbReference type="GO" id="GO:0008252">
    <property type="term" value="F:nucleotidase activity"/>
    <property type="evidence" value="ECO:0007669"/>
    <property type="project" value="InterPro"/>
</dbReference>
<gene>
    <name evidence="8" type="ORF">PCANC_06226</name>
    <name evidence="7" type="ORF">PCANC_17985</name>
</gene>
<reference evidence="8 9" key="1">
    <citation type="submission" date="2017-11" db="EMBL/GenBank/DDBJ databases">
        <title>De novo assembly and phasing of dikaryotic genomes from two isolates of Puccinia coronata f. sp. avenae, the causal agent of oat crown rust.</title>
        <authorList>
            <person name="Miller M.E."/>
            <person name="Zhang Y."/>
            <person name="Omidvar V."/>
            <person name="Sperschneider J."/>
            <person name="Schwessinger B."/>
            <person name="Raley C."/>
            <person name="Palmer J.M."/>
            <person name="Garnica D."/>
            <person name="Upadhyaya N."/>
            <person name="Rathjen J."/>
            <person name="Taylor J.M."/>
            <person name="Park R.F."/>
            <person name="Dodds P.N."/>
            <person name="Hirsch C.D."/>
            <person name="Kianian S.F."/>
            <person name="Figueroa M."/>
        </authorList>
    </citation>
    <scope>NUCLEOTIDE SEQUENCE [LARGE SCALE GENOMIC DNA]</scope>
    <source>
        <strain evidence="8">12NC29</strain>
    </source>
</reference>
<evidence type="ECO:0000256" key="5">
    <source>
        <dbReference type="SAM" id="SignalP"/>
    </source>
</evidence>
<evidence type="ECO:0000256" key="4">
    <source>
        <dbReference type="SAM" id="MobiDB-lite"/>
    </source>
</evidence>
<keyword evidence="2" id="KW-0479">Metal-binding</keyword>
<comment type="similarity">
    <text evidence="1">Belongs to the SurE nucleotidase family.</text>
</comment>
<dbReference type="EMBL" id="PGCJ01000952">
    <property type="protein sequence ID" value="PLW13362.1"/>
    <property type="molecule type" value="Genomic_DNA"/>
</dbReference>
<dbReference type="EMBL" id="PGCJ01000137">
    <property type="protein sequence ID" value="PLW44439.1"/>
    <property type="molecule type" value="Genomic_DNA"/>
</dbReference>
<dbReference type="STRING" id="200324.A0A2N5V348"/>